<dbReference type="STRING" id="1229909.NSED_07935"/>
<dbReference type="Proteomes" id="UP000006100">
    <property type="component" value="Chromosome"/>
</dbReference>
<dbReference type="AlphaFoldDB" id="K0BD73"/>
<name>K0BD73_9ARCH</name>
<sequence length="97" mass="11680">MLLDEYSRPLKKPEARHRYWHIQKADRDFFPESGVVFKLMLDNKTYELKVNHKDDIMTGQLYEKYRFLEGDRIIVTKKKNNSYVLQAPDSNPYPELD</sequence>
<dbReference type="HOGENOM" id="CLU_2340010_0_0_2"/>
<accession>K0BD73</accession>
<dbReference type="EMBL" id="CP003843">
    <property type="protein sequence ID" value="AFS83379.1"/>
    <property type="molecule type" value="Genomic_DNA"/>
</dbReference>
<organism evidence="1 2">
    <name type="scientific">Candidatus Nitrosopumilus sediminis</name>
    <dbReference type="NCBI Taxonomy" id="1229909"/>
    <lineage>
        <taxon>Archaea</taxon>
        <taxon>Nitrososphaerota</taxon>
        <taxon>Nitrososphaeria</taxon>
        <taxon>Nitrosopumilales</taxon>
        <taxon>Nitrosopumilaceae</taxon>
        <taxon>Nitrosopumilus</taxon>
    </lineage>
</organism>
<evidence type="ECO:0000313" key="2">
    <source>
        <dbReference type="Proteomes" id="UP000006100"/>
    </source>
</evidence>
<evidence type="ECO:0000313" key="1">
    <source>
        <dbReference type="EMBL" id="AFS83379.1"/>
    </source>
</evidence>
<dbReference type="GeneID" id="13698344"/>
<keyword evidence="2" id="KW-1185">Reference proteome</keyword>
<dbReference type="KEGG" id="nir:NSED_07935"/>
<dbReference type="OrthoDB" id="375113at2157"/>
<proteinExistence type="predicted"/>
<dbReference type="PATRIC" id="fig|1229909.8.peg.1741"/>
<protein>
    <submittedName>
        <fullName evidence="1">Uncharacterized protein</fullName>
    </submittedName>
</protein>
<reference evidence="1 2" key="1">
    <citation type="journal article" date="2012" name="J. Bacteriol.">
        <title>Draft Genome Sequence of an Ammonia-Oxidizing Archaeon, "Candidatus Nitrosopumilus sediminis" AR2, from Svalbard in the Arctic Circle.</title>
        <authorList>
            <person name="Park S.J."/>
            <person name="Kim J.G."/>
            <person name="Jung M.Y."/>
            <person name="Kim S.J."/>
            <person name="Cha I.T."/>
            <person name="Ghai R."/>
            <person name="Martin-Cuadrado A.B."/>
            <person name="Rodriguez-Valera F."/>
            <person name="Rhee S.K."/>
        </authorList>
    </citation>
    <scope>NUCLEOTIDE SEQUENCE [LARGE SCALE GENOMIC DNA]</scope>
    <source>
        <strain evidence="1 2">AR2</strain>
    </source>
</reference>
<dbReference type="RefSeq" id="WP_014965749.1">
    <property type="nucleotide sequence ID" value="NC_018656.1"/>
</dbReference>
<gene>
    <name evidence="1" type="ORF">NSED_07935</name>
</gene>